<dbReference type="Gene3D" id="3.40.50.2000">
    <property type="entry name" value="Glycogen Phosphorylase B"/>
    <property type="match status" value="2"/>
</dbReference>
<dbReference type="AlphaFoldDB" id="A0AAD5WZ61"/>
<proteinExistence type="predicted"/>
<gene>
    <name evidence="1" type="ORF">HK097_004993</name>
</gene>
<dbReference type="PANTHER" id="PTHR38134">
    <property type="entry name" value="SLR1395 PROTEIN"/>
    <property type="match status" value="1"/>
</dbReference>
<keyword evidence="2" id="KW-1185">Reference proteome</keyword>
<dbReference type="Pfam" id="PF13528">
    <property type="entry name" value="Glyco_trans_1_3"/>
    <property type="match status" value="1"/>
</dbReference>
<evidence type="ECO:0000313" key="1">
    <source>
        <dbReference type="EMBL" id="KAJ3033038.1"/>
    </source>
</evidence>
<dbReference type="Proteomes" id="UP001212841">
    <property type="component" value="Unassembled WGS sequence"/>
</dbReference>
<name>A0AAD5WZ61_9FUNG</name>
<evidence type="ECO:0008006" key="3">
    <source>
        <dbReference type="Google" id="ProtNLM"/>
    </source>
</evidence>
<accession>A0AAD5WZ61</accession>
<comment type="caution">
    <text evidence="1">The sequence shown here is derived from an EMBL/GenBank/DDBJ whole genome shotgun (WGS) entry which is preliminary data.</text>
</comment>
<sequence>MLTAMEIQDDRKLRVAYYITGHGTYFPVSGGGIEDASKLSLIYWFHHRTGFGHSTRAVVIIDRLLQLHHTVTIVTSAPQWIFSDQLTLYPSLCSFRSISTVDPGVIQSDPVTVDEDKTMQKLKDFLDGADEIVECEAEWMREWRPDVVCLDAAFLPAIVAKKVGVPSVVVSNFSFDAIFHAIARTDPEHHLSQTCQKMYSATQYLIRLPGHIHFPFLNPSTAKIVDVPLVVRKVRRSKVDIRTELSISLDANCCLITFGGFELVGPGREWTAERVLPEGWYGVIAGPYGEGTAKGRLRWVPGEKYHLPDLINAVDVVVGKLGYGTCSEVVALRKPLVYVPRPKFVEE</sequence>
<dbReference type="InterPro" id="IPR053205">
    <property type="entry name" value="GHMP_kinase_L-arabinokinase"/>
</dbReference>
<dbReference type="EMBL" id="JADGJD010002354">
    <property type="protein sequence ID" value="KAJ3033038.1"/>
    <property type="molecule type" value="Genomic_DNA"/>
</dbReference>
<feature type="non-terminal residue" evidence="1">
    <location>
        <position position="1"/>
    </location>
</feature>
<reference evidence="1" key="1">
    <citation type="submission" date="2020-05" db="EMBL/GenBank/DDBJ databases">
        <title>Phylogenomic resolution of chytrid fungi.</title>
        <authorList>
            <person name="Stajich J.E."/>
            <person name="Amses K."/>
            <person name="Simmons R."/>
            <person name="Seto K."/>
            <person name="Myers J."/>
            <person name="Bonds A."/>
            <person name="Quandt C.A."/>
            <person name="Barry K."/>
            <person name="Liu P."/>
            <person name="Grigoriev I."/>
            <person name="Longcore J.E."/>
            <person name="James T.Y."/>
        </authorList>
    </citation>
    <scope>NUCLEOTIDE SEQUENCE</scope>
    <source>
        <strain evidence="1">JEL0318</strain>
    </source>
</reference>
<protein>
    <recommendedName>
        <fullName evidence="3">Glycosyltransferase</fullName>
    </recommendedName>
</protein>
<evidence type="ECO:0000313" key="2">
    <source>
        <dbReference type="Proteomes" id="UP001212841"/>
    </source>
</evidence>
<dbReference type="SUPFAM" id="SSF53756">
    <property type="entry name" value="UDP-Glycosyltransferase/glycogen phosphorylase"/>
    <property type="match status" value="1"/>
</dbReference>
<dbReference type="PANTHER" id="PTHR38134:SF2">
    <property type="entry name" value="GALACTOKINASE"/>
    <property type="match status" value="1"/>
</dbReference>
<organism evidence="1 2">
    <name type="scientific">Rhizophlyctis rosea</name>
    <dbReference type="NCBI Taxonomy" id="64517"/>
    <lineage>
        <taxon>Eukaryota</taxon>
        <taxon>Fungi</taxon>
        <taxon>Fungi incertae sedis</taxon>
        <taxon>Chytridiomycota</taxon>
        <taxon>Chytridiomycota incertae sedis</taxon>
        <taxon>Chytridiomycetes</taxon>
        <taxon>Rhizophlyctidales</taxon>
        <taxon>Rhizophlyctidaceae</taxon>
        <taxon>Rhizophlyctis</taxon>
    </lineage>
</organism>